<dbReference type="Proteomes" id="UP000608662">
    <property type="component" value="Unassembled WGS sequence"/>
</dbReference>
<gene>
    <name evidence="10" type="ORF">GOC74_11430</name>
</gene>
<dbReference type="GO" id="GO:0000719">
    <property type="term" value="P:photoreactive repair"/>
    <property type="evidence" value="ECO:0007669"/>
    <property type="project" value="TreeGrafter"/>
</dbReference>
<evidence type="ECO:0000256" key="4">
    <source>
        <dbReference type="ARBA" id="ARBA00022991"/>
    </source>
</evidence>
<dbReference type="PRINTS" id="PR00147">
    <property type="entry name" value="DNAPHOTLYASE"/>
</dbReference>
<dbReference type="PANTHER" id="PTHR11455:SF22">
    <property type="entry name" value="CRYPTOCHROME DASH"/>
    <property type="match status" value="1"/>
</dbReference>
<sequence>MSTVLVWFRRDLRCHDNATLRRAVAEADTVVPLYCLPDRLTGEGMFGLDKVGPHRAQFLIESLADLRESLRDRDGELYVRSGDPGTVVPEAAAEFDADAVYWQALPGPEERDEADSVRAGLADAGIGFETFWTHTLYHREDLPRPPDEIEDTFTPWKDRTEAKGTVRPPKPAPEWVHAPDGGRRATSGADDLPTLAEFGFDEDEAAVDDRGVLDWTGGETAGLDRVATYVWERDCLREYRETRNGLVGADYSSKFSPWLSFGCLSPRRLHREVEQYETDRVANDSTYWLVFELTWRDFFQYQLAKYGAKWFQPGGIRERDDIRWRRDREQFERWARGETGIPFVDANMRELNATGYMSNRGRQNVASFLANNLRIDWRLGAAYFESRLVDYDVASNWCNWAYQSQVGNDSRDNYFEIVGQATHYDPEGAYVTRWCPALSTLPPEYVHEPWTMSEREQAHHGVELGIDYPAPMIDLEASYEKLR</sequence>
<dbReference type="SUPFAM" id="SSF48173">
    <property type="entry name" value="Cryptochrome/photolyase FAD-binding domain"/>
    <property type="match status" value="1"/>
</dbReference>
<dbReference type="InterPro" id="IPR036155">
    <property type="entry name" value="Crypto/Photolyase_N_sf"/>
</dbReference>
<feature type="domain" description="Photolyase/cryptochrome alpha/beta" evidence="9">
    <location>
        <begin position="2"/>
        <end position="136"/>
    </location>
</feature>
<comment type="function">
    <text evidence="7">May have a photoreceptor function.</text>
</comment>
<dbReference type="RefSeq" id="WP_170094220.1">
    <property type="nucleotide sequence ID" value="NZ_WOYG01000001.1"/>
</dbReference>
<dbReference type="InterPro" id="IPR014729">
    <property type="entry name" value="Rossmann-like_a/b/a_fold"/>
</dbReference>
<evidence type="ECO:0000256" key="1">
    <source>
        <dbReference type="ARBA" id="ARBA00005862"/>
    </source>
</evidence>
<dbReference type="GO" id="GO:0003677">
    <property type="term" value="F:DNA binding"/>
    <property type="evidence" value="ECO:0007669"/>
    <property type="project" value="TreeGrafter"/>
</dbReference>
<dbReference type="GO" id="GO:0071949">
    <property type="term" value="F:FAD binding"/>
    <property type="evidence" value="ECO:0007669"/>
    <property type="project" value="TreeGrafter"/>
</dbReference>
<evidence type="ECO:0000256" key="7">
    <source>
        <dbReference type="RuleBase" id="RU367151"/>
    </source>
</evidence>
<keyword evidence="4 7" id="KW-0157">Chromophore</keyword>
<dbReference type="GO" id="GO:0003904">
    <property type="term" value="F:deoxyribodipyrimidine photo-lyase activity"/>
    <property type="evidence" value="ECO:0007669"/>
    <property type="project" value="TreeGrafter"/>
</dbReference>
<dbReference type="NCBIfam" id="TIGR02765">
    <property type="entry name" value="crypto_DASH"/>
    <property type="match status" value="1"/>
</dbReference>
<comment type="cofactor">
    <cofactor evidence="7">
        <name>(6R)-5,10-methylene-5,6,7,8-tetrahydrofolate</name>
        <dbReference type="ChEBI" id="CHEBI:15636"/>
    </cofactor>
    <text evidence="7">Binds 1 5,10-methenyltetrahydrofolate (MTHF) per subunit.</text>
</comment>
<comment type="caution">
    <text evidence="10">The sequence shown here is derived from an EMBL/GenBank/DDBJ whole genome shotgun (WGS) entry which is preliminary data.</text>
</comment>
<feature type="binding site" evidence="5">
    <location>
        <position position="239"/>
    </location>
    <ligand>
        <name>FAD</name>
        <dbReference type="ChEBI" id="CHEBI:57692"/>
    </ligand>
</feature>
<dbReference type="PROSITE" id="PS51645">
    <property type="entry name" value="PHR_CRY_ALPHA_BETA"/>
    <property type="match status" value="1"/>
</dbReference>
<name>A0A847UE73_9EURY</name>
<reference evidence="10" key="1">
    <citation type="submission" date="2019-12" db="EMBL/GenBank/DDBJ databases">
        <title>Whole-genome sequence of Halomicrobium mukohataei pws1.</title>
        <authorList>
            <person name="Verma D.K."/>
            <person name="Gopal K."/>
            <person name="Prasad E.S."/>
        </authorList>
    </citation>
    <scope>NUCLEOTIDE SEQUENCE</scope>
    <source>
        <strain evidence="10">Pws1</strain>
    </source>
</reference>
<keyword evidence="3 5" id="KW-0274">FAD</keyword>
<dbReference type="EMBL" id="WOYG01000001">
    <property type="protein sequence ID" value="NLV10537.1"/>
    <property type="molecule type" value="Genomic_DNA"/>
</dbReference>
<dbReference type="Gene3D" id="1.10.579.10">
    <property type="entry name" value="DNA Cyclobutane Dipyrimidine Photolyase, subunit A, domain 3"/>
    <property type="match status" value="1"/>
</dbReference>
<proteinExistence type="inferred from homology"/>
<feature type="region of interest" description="Disordered" evidence="8">
    <location>
        <begin position="161"/>
        <end position="185"/>
    </location>
</feature>
<feature type="binding site" evidence="5">
    <location>
        <begin position="390"/>
        <end position="392"/>
    </location>
    <ligand>
        <name>FAD</name>
        <dbReference type="ChEBI" id="CHEBI:57692"/>
    </ligand>
</feature>
<dbReference type="InterPro" id="IPR002081">
    <property type="entry name" value="Cryptochrome/DNA_photolyase_1"/>
</dbReference>
<evidence type="ECO:0000256" key="3">
    <source>
        <dbReference type="ARBA" id="ARBA00022827"/>
    </source>
</evidence>
<protein>
    <recommendedName>
        <fullName evidence="7">Cryptochrome DASH</fullName>
    </recommendedName>
</protein>
<dbReference type="InterPro" id="IPR036134">
    <property type="entry name" value="Crypto/Photolyase_FAD-like_sf"/>
</dbReference>
<dbReference type="Pfam" id="PF03441">
    <property type="entry name" value="FAD_binding_7"/>
    <property type="match status" value="1"/>
</dbReference>
<evidence type="ECO:0000256" key="8">
    <source>
        <dbReference type="SAM" id="MobiDB-lite"/>
    </source>
</evidence>
<evidence type="ECO:0000259" key="9">
    <source>
        <dbReference type="PROSITE" id="PS51645"/>
    </source>
</evidence>
<keyword evidence="2 5" id="KW-0285">Flavoprotein</keyword>
<dbReference type="Gene3D" id="3.40.50.620">
    <property type="entry name" value="HUPs"/>
    <property type="match status" value="1"/>
</dbReference>
<dbReference type="InterPro" id="IPR006050">
    <property type="entry name" value="DNA_photolyase_N"/>
</dbReference>
<evidence type="ECO:0000256" key="2">
    <source>
        <dbReference type="ARBA" id="ARBA00022630"/>
    </source>
</evidence>
<comment type="similarity">
    <text evidence="1 7">Belongs to the DNA photolyase class-1 family.</text>
</comment>
<evidence type="ECO:0000313" key="10">
    <source>
        <dbReference type="EMBL" id="NLV10537.1"/>
    </source>
</evidence>
<dbReference type="OrthoDB" id="11721at2157"/>
<evidence type="ECO:0000256" key="6">
    <source>
        <dbReference type="PIRSR" id="PIRSR602081-2"/>
    </source>
</evidence>
<feature type="binding site" evidence="5">
    <location>
        <begin position="252"/>
        <end position="256"/>
    </location>
    <ligand>
        <name>FAD</name>
        <dbReference type="ChEBI" id="CHEBI:57692"/>
    </ligand>
</feature>
<dbReference type="AlphaFoldDB" id="A0A847UE73"/>
<dbReference type="Pfam" id="PF00875">
    <property type="entry name" value="DNA_photolyase"/>
    <property type="match status" value="1"/>
</dbReference>
<dbReference type="PANTHER" id="PTHR11455">
    <property type="entry name" value="CRYPTOCHROME"/>
    <property type="match status" value="1"/>
</dbReference>
<dbReference type="InterPro" id="IPR005101">
    <property type="entry name" value="Cryptochr/Photolyase_FAD-bd"/>
</dbReference>
<dbReference type="SUPFAM" id="SSF52425">
    <property type="entry name" value="Cryptochrome/photolyase, N-terminal domain"/>
    <property type="match status" value="1"/>
</dbReference>
<evidence type="ECO:0000256" key="5">
    <source>
        <dbReference type="PIRSR" id="PIRSR602081-1"/>
    </source>
</evidence>
<comment type="cofactor">
    <cofactor evidence="5 7">
        <name>FAD</name>
        <dbReference type="ChEBI" id="CHEBI:57692"/>
    </cofactor>
    <text evidence="5 7">Binds 1 FAD per subunit.</text>
</comment>
<dbReference type="Gene3D" id="1.25.40.80">
    <property type="match status" value="1"/>
</dbReference>
<organism evidence="10 11">
    <name type="scientific">Halomicrobium mukohataei</name>
    <dbReference type="NCBI Taxonomy" id="57705"/>
    <lineage>
        <taxon>Archaea</taxon>
        <taxon>Methanobacteriati</taxon>
        <taxon>Methanobacteriota</taxon>
        <taxon>Stenosarchaea group</taxon>
        <taxon>Halobacteria</taxon>
        <taxon>Halobacteriales</taxon>
        <taxon>Haloarculaceae</taxon>
        <taxon>Halomicrobium</taxon>
    </lineage>
</organism>
<accession>A0A847UE73</accession>
<feature type="site" description="Electron transfer via tryptophanyl radical" evidence="6">
    <location>
        <position position="324"/>
    </location>
</feature>
<feature type="site" description="Electron transfer via tryptophanyl radical" evidence="6">
    <location>
        <position position="377"/>
    </location>
</feature>
<evidence type="ECO:0000313" key="11">
    <source>
        <dbReference type="Proteomes" id="UP000608662"/>
    </source>
</evidence>
<feature type="site" description="Electron transfer via tryptophanyl radical" evidence="6">
    <location>
        <position position="400"/>
    </location>
</feature>
<feature type="binding site" evidence="5">
    <location>
        <begin position="292"/>
        <end position="299"/>
    </location>
    <ligand>
        <name>FAD</name>
        <dbReference type="ChEBI" id="CHEBI:57692"/>
    </ligand>
</feature>
<dbReference type="InterPro" id="IPR014133">
    <property type="entry name" value="Cry_DASH"/>
</dbReference>